<evidence type="ECO:0000313" key="1">
    <source>
        <dbReference type="EMBL" id="MBI6630841.1"/>
    </source>
</evidence>
<keyword evidence="2" id="KW-1185">Reference proteome</keyword>
<evidence type="ECO:0000313" key="2">
    <source>
        <dbReference type="Proteomes" id="UP000613255"/>
    </source>
</evidence>
<protein>
    <submittedName>
        <fullName evidence="1">Uncharacterized protein</fullName>
    </submittedName>
</protein>
<name>A0A934HPJ9_9RHOB</name>
<dbReference type="EMBL" id="JAEIJD010000014">
    <property type="protein sequence ID" value="MBI6630841.1"/>
    <property type="molecule type" value="Genomic_DNA"/>
</dbReference>
<dbReference type="RefSeq" id="WP_198686865.1">
    <property type="nucleotide sequence ID" value="NZ_JAEIJD010000014.1"/>
</dbReference>
<comment type="caution">
    <text evidence="1">The sequence shown here is derived from an EMBL/GenBank/DDBJ whole genome shotgun (WGS) entry which is preliminary data.</text>
</comment>
<accession>A0A934HPJ9</accession>
<reference evidence="1" key="1">
    <citation type="submission" date="2020-12" db="EMBL/GenBank/DDBJ databases">
        <title>Pontibaca salina gen. nov., sp. nov., isolated from marine sediment.</title>
        <authorList>
            <person name="Bo J."/>
            <person name="Wang S."/>
            <person name="Song X."/>
            <person name="Du Z."/>
        </authorList>
    </citation>
    <scope>NUCLEOTIDE SEQUENCE</scope>
    <source>
        <strain evidence="1">S1109L</strain>
    </source>
</reference>
<sequence length="136" mass="15602">MREFKEFIVSRWSDEFEKHPIHELLNQADEYLETEVEDTDAEFEDERRRLKNVLGNLREVVAGLDPEFYPKQFLDQIHQHFTPHVLGQLQAYSANPAVAQLRAANDQATAQVADLPLNFHPCGTGARWVDTPIGAM</sequence>
<dbReference type="Proteomes" id="UP000613255">
    <property type="component" value="Unassembled WGS sequence"/>
</dbReference>
<organism evidence="1 2">
    <name type="scientific">Pontibaca salina</name>
    <dbReference type="NCBI Taxonomy" id="2795731"/>
    <lineage>
        <taxon>Bacteria</taxon>
        <taxon>Pseudomonadati</taxon>
        <taxon>Pseudomonadota</taxon>
        <taxon>Alphaproteobacteria</taxon>
        <taxon>Rhodobacterales</taxon>
        <taxon>Roseobacteraceae</taxon>
        <taxon>Pontibaca</taxon>
    </lineage>
</organism>
<proteinExistence type="predicted"/>
<dbReference type="AlphaFoldDB" id="A0A934HPJ9"/>
<gene>
    <name evidence="1" type="ORF">JAO82_13230</name>
</gene>